<feature type="domain" description="DUF3592" evidence="2">
    <location>
        <begin position="37"/>
        <end position="108"/>
    </location>
</feature>
<keyword evidence="4" id="KW-1185">Reference proteome</keyword>
<reference evidence="3 4" key="1">
    <citation type="submission" date="2016-10" db="EMBL/GenBank/DDBJ databases">
        <authorList>
            <person name="de Groot N.N."/>
        </authorList>
    </citation>
    <scope>NUCLEOTIDE SEQUENCE [LARGE SCALE GENOMIC DNA]</scope>
    <source>
        <strain evidence="3 4">DSM 43067</strain>
    </source>
</reference>
<name>A0A1I5DAH0_9ACTN</name>
<dbReference type="InterPro" id="IPR021994">
    <property type="entry name" value="DUF3592"/>
</dbReference>
<evidence type="ECO:0000256" key="1">
    <source>
        <dbReference type="SAM" id="Phobius"/>
    </source>
</evidence>
<dbReference type="Pfam" id="PF12158">
    <property type="entry name" value="DUF3592"/>
    <property type="match status" value="1"/>
</dbReference>
<accession>A0A1I5DAH0</accession>
<dbReference type="Proteomes" id="UP000183413">
    <property type="component" value="Unassembled WGS sequence"/>
</dbReference>
<feature type="transmembrane region" description="Helical" evidence="1">
    <location>
        <begin position="6"/>
        <end position="25"/>
    </location>
</feature>
<dbReference type="STRING" id="1993.SAMN04489713_103559"/>
<feature type="transmembrane region" description="Helical" evidence="1">
    <location>
        <begin position="117"/>
        <end position="135"/>
    </location>
</feature>
<organism evidence="3 4">
    <name type="scientific">Actinomadura madurae</name>
    <dbReference type="NCBI Taxonomy" id="1993"/>
    <lineage>
        <taxon>Bacteria</taxon>
        <taxon>Bacillati</taxon>
        <taxon>Actinomycetota</taxon>
        <taxon>Actinomycetes</taxon>
        <taxon>Streptosporangiales</taxon>
        <taxon>Thermomonosporaceae</taxon>
        <taxon>Actinomadura</taxon>
    </lineage>
</organism>
<keyword evidence="1" id="KW-0472">Membrane</keyword>
<sequence>MLEAFAVVAAVAFMLGWLETLAALARMLRTRAWPVTTCTALEIREKDHYEDGTRHTLYSPVVEFTTHDGRHVRDVLGDWSTGLILKIGESARLRYNPARPEQFRLTGFGRSGLSTRLFILFFAPTAACLILWWFVLRP</sequence>
<evidence type="ECO:0000259" key="2">
    <source>
        <dbReference type="Pfam" id="PF12158"/>
    </source>
</evidence>
<gene>
    <name evidence="3" type="ORF">SAMN04489713_103559</name>
</gene>
<dbReference type="InParanoid" id="A0A1I5DAH0"/>
<keyword evidence="1" id="KW-1133">Transmembrane helix</keyword>
<dbReference type="AlphaFoldDB" id="A0A1I5DAH0"/>
<dbReference type="EMBL" id="FOVH01000003">
    <property type="protein sequence ID" value="SFN96193.1"/>
    <property type="molecule type" value="Genomic_DNA"/>
</dbReference>
<dbReference type="GeneID" id="99651209"/>
<protein>
    <recommendedName>
        <fullName evidence="2">DUF3592 domain-containing protein</fullName>
    </recommendedName>
</protein>
<evidence type="ECO:0000313" key="3">
    <source>
        <dbReference type="EMBL" id="SFN96193.1"/>
    </source>
</evidence>
<keyword evidence="1" id="KW-0812">Transmembrane</keyword>
<dbReference type="RefSeq" id="WP_021594684.1">
    <property type="nucleotide sequence ID" value="NZ_CP083237.1"/>
</dbReference>
<proteinExistence type="predicted"/>
<evidence type="ECO:0000313" key="4">
    <source>
        <dbReference type="Proteomes" id="UP000183413"/>
    </source>
</evidence>